<evidence type="ECO:0000313" key="2">
    <source>
        <dbReference type="Proteomes" id="UP000308600"/>
    </source>
</evidence>
<name>A0ACD3AUL8_9AGAR</name>
<proteinExistence type="predicted"/>
<dbReference type="EMBL" id="ML208340">
    <property type="protein sequence ID" value="TFK68974.1"/>
    <property type="molecule type" value="Genomic_DNA"/>
</dbReference>
<accession>A0ACD3AUL8</accession>
<gene>
    <name evidence="1" type="ORF">BDN72DRAFT_841177</name>
</gene>
<protein>
    <submittedName>
        <fullName evidence="1">Uncharacterized protein</fullName>
    </submittedName>
</protein>
<keyword evidence="2" id="KW-1185">Reference proteome</keyword>
<sequence>MVSRPTKKEKEIIGAAKKGSLRELAILAKSWYTLPEALRNEILLIFFHHLNSSDVPTEPNPDFIDIEATEIESEERPLTNATRRAFWSLSAIARCAGFLQYLLPTDPYGADFIQAWPGIFKWSVFLYASFVQSYVTDRGALSERRAAARRITRETIARSWCALSLSESAKKTMLETRGVVGIAAELWIFEDTLDDIQATSFAGGLPYRTVLSQLQSLWRSGEEDAMKHIISVTRGDLVEVAKTLLRRLKKAFNSPEFVSNHTDTTTILTFLERFCDHPDPEVCKTFLENGAIAVCVRLLTRVASILNARGADLNVISDSGHMSVMIIGFRFLGSVLETTSGAPWVLQAIKSGLLSVFVECSPAYGYLTDEAMVIVFTPLGNIIPRYLVYSGVVQAMDAAFFNLENTARVRSLRQSRAWRTFEELALWTAWRFKVIEQIKKASDTSSICSNRKCHKVDVRNNFRKCGNCGARLYCSKECQVIDWKEFGHKQGCTKALRARIVPREDGGLSRYDYGYMQNLNIYESLANLPTLIELAATKYAGVPLDDLMIVINYNTIPFAIDVLIYREWAKINPELYNPPQDEHQPHLYADGHSLVIGFAPCGKRQTMVVTHIPGGIWFVDEKLDRLLGAGAPADLTALVRWKRIEAETRRKEYSYYR</sequence>
<dbReference type="Proteomes" id="UP000308600">
    <property type="component" value="Unassembled WGS sequence"/>
</dbReference>
<evidence type="ECO:0000313" key="1">
    <source>
        <dbReference type="EMBL" id="TFK68974.1"/>
    </source>
</evidence>
<reference evidence="1 2" key="1">
    <citation type="journal article" date="2019" name="Nat. Ecol. Evol.">
        <title>Megaphylogeny resolves global patterns of mushroom evolution.</title>
        <authorList>
            <person name="Varga T."/>
            <person name="Krizsan K."/>
            <person name="Foldi C."/>
            <person name="Dima B."/>
            <person name="Sanchez-Garcia M."/>
            <person name="Sanchez-Ramirez S."/>
            <person name="Szollosi G.J."/>
            <person name="Szarkandi J.G."/>
            <person name="Papp V."/>
            <person name="Albert L."/>
            <person name="Andreopoulos W."/>
            <person name="Angelini C."/>
            <person name="Antonin V."/>
            <person name="Barry K.W."/>
            <person name="Bougher N.L."/>
            <person name="Buchanan P."/>
            <person name="Buyck B."/>
            <person name="Bense V."/>
            <person name="Catcheside P."/>
            <person name="Chovatia M."/>
            <person name="Cooper J."/>
            <person name="Damon W."/>
            <person name="Desjardin D."/>
            <person name="Finy P."/>
            <person name="Geml J."/>
            <person name="Haridas S."/>
            <person name="Hughes K."/>
            <person name="Justo A."/>
            <person name="Karasinski D."/>
            <person name="Kautmanova I."/>
            <person name="Kiss B."/>
            <person name="Kocsube S."/>
            <person name="Kotiranta H."/>
            <person name="LaButti K.M."/>
            <person name="Lechner B.E."/>
            <person name="Liimatainen K."/>
            <person name="Lipzen A."/>
            <person name="Lukacs Z."/>
            <person name="Mihaltcheva S."/>
            <person name="Morgado L.N."/>
            <person name="Niskanen T."/>
            <person name="Noordeloos M.E."/>
            <person name="Ohm R.A."/>
            <person name="Ortiz-Santana B."/>
            <person name="Ovrebo C."/>
            <person name="Racz N."/>
            <person name="Riley R."/>
            <person name="Savchenko A."/>
            <person name="Shiryaev A."/>
            <person name="Soop K."/>
            <person name="Spirin V."/>
            <person name="Szebenyi C."/>
            <person name="Tomsovsky M."/>
            <person name="Tulloss R.E."/>
            <person name="Uehling J."/>
            <person name="Grigoriev I.V."/>
            <person name="Vagvolgyi C."/>
            <person name="Papp T."/>
            <person name="Martin F.M."/>
            <person name="Miettinen O."/>
            <person name="Hibbett D.S."/>
            <person name="Nagy L.G."/>
        </authorList>
    </citation>
    <scope>NUCLEOTIDE SEQUENCE [LARGE SCALE GENOMIC DNA]</scope>
    <source>
        <strain evidence="1 2">NL-1719</strain>
    </source>
</reference>
<organism evidence="1 2">
    <name type="scientific">Pluteus cervinus</name>
    <dbReference type="NCBI Taxonomy" id="181527"/>
    <lineage>
        <taxon>Eukaryota</taxon>
        <taxon>Fungi</taxon>
        <taxon>Dikarya</taxon>
        <taxon>Basidiomycota</taxon>
        <taxon>Agaricomycotina</taxon>
        <taxon>Agaricomycetes</taxon>
        <taxon>Agaricomycetidae</taxon>
        <taxon>Agaricales</taxon>
        <taxon>Pluteineae</taxon>
        <taxon>Pluteaceae</taxon>
        <taxon>Pluteus</taxon>
    </lineage>
</organism>